<dbReference type="PRINTS" id="PR00344">
    <property type="entry name" value="BCTRLSENSOR"/>
</dbReference>
<evidence type="ECO:0000256" key="7">
    <source>
        <dbReference type="ARBA" id="ARBA00022741"/>
    </source>
</evidence>
<dbReference type="SMART" id="SM00065">
    <property type="entry name" value="GAF"/>
    <property type="match status" value="1"/>
</dbReference>
<dbReference type="Proteomes" id="UP000249396">
    <property type="component" value="Unassembled WGS sequence"/>
</dbReference>
<dbReference type="CDD" id="cd17546">
    <property type="entry name" value="REC_hyHK_CKI1_RcsC-like"/>
    <property type="match status" value="1"/>
</dbReference>
<evidence type="ECO:0000256" key="10">
    <source>
        <dbReference type="ARBA" id="ARBA00023012"/>
    </source>
</evidence>
<dbReference type="SUPFAM" id="SSF47384">
    <property type="entry name" value="Homodimeric domain of signal transducing histidine kinase"/>
    <property type="match status" value="1"/>
</dbReference>
<dbReference type="Gene3D" id="3.30.450.20">
    <property type="entry name" value="PAS domain"/>
    <property type="match status" value="5"/>
</dbReference>
<dbReference type="FunFam" id="3.30.450.20:FF:000099">
    <property type="entry name" value="Sensory box sensor histidine kinase"/>
    <property type="match status" value="1"/>
</dbReference>
<dbReference type="InterPro" id="IPR013656">
    <property type="entry name" value="PAS_4"/>
</dbReference>
<dbReference type="SMART" id="SM00091">
    <property type="entry name" value="PAS"/>
    <property type="match status" value="5"/>
</dbReference>
<dbReference type="Pfam" id="PF00069">
    <property type="entry name" value="Pkinase"/>
    <property type="match status" value="1"/>
</dbReference>
<feature type="modified residue" description="4-aspartylphosphate" evidence="14">
    <location>
        <position position="2476"/>
    </location>
</feature>
<organism evidence="21 22">
    <name type="scientific">Candidatus Methylumidiphilus alinenensis</name>
    <dbReference type="NCBI Taxonomy" id="2202197"/>
    <lineage>
        <taxon>Bacteria</taxon>
        <taxon>Pseudomonadati</taxon>
        <taxon>Pseudomonadota</taxon>
        <taxon>Gammaproteobacteria</taxon>
        <taxon>Methylococcales</taxon>
        <taxon>Candidatus Methylumidiphilus</taxon>
    </lineage>
</organism>
<dbReference type="Pfam" id="PF00512">
    <property type="entry name" value="HisKA"/>
    <property type="match status" value="1"/>
</dbReference>
<dbReference type="GO" id="GO:0005737">
    <property type="term" value="C:cytoplasm"/>
    <property type="evidence" value="ECO:0007669"/>
    <property type="project" value="UniProtKB-SubCell"/>
</dbReference>
<evidence type="ECO:0000256" key="13">
    <source>
        <dbReference type="PROSITE-ProRule" id="PRU00110"/>
    </source>
</evidence>
<dbReference type="Pfam" id="PF00072">
    <property type="entry name" value="Response_reg"/>
    <property type="match status" value="1"/>
</dbReference>
<dbReference type="Gene3D" id="3.40.50.2300">
    <property type="match status" value="1"/>
</dbReference>
<dbReference type="InterPro" id="IPR000014">
    <property type="entry name" value="PAS"/>
</dbReference>
<dbReference type="Pfam" id="PF02518">
    <property type="entry name" value="HATPase_c"/>
    <property type="match status" value="1"/>
</dbReference>
<dbReference type="SMART" id="SM00220">
    <property type="entry name" value="S_TKc"/>
    <property type="match status" value="1"/>
</dbReference>
<dbReference type="SUPFAM" id="SSF47226">
    <property type="entry name" value="Histidine-containing phosphotransfer domain, HPT domain"/>
    <property type="match status" value="1"/>
</dbReference>
<dbReference type="Gene3D" id="1.10.287.130">
    <property type="match status" value="1"/>
</dbReference>
<accession>A0A2W4SYW8</accession>
<dbReference type="InterPro" id="IPR003594">
    <property type="entry name" value="HATPase_dom"/>
</dbReference>
<keyword evidence="5 14" id="KW-0597">Phosphoprotein</keyword>
<comment type="catalytic activity">
    <reaction evidence="1">
        <text>ATP + protein L-histidine = ADP + protein N-phospho-L-histidine.</text>
        <dbReference type="EC" id="2.7.13.3"/>
    </reaction>
</comment>
<dbReference type="SUPFAM" id="SSF55874">
    <property type="entry name" value="ATPase domain of HSP90 chaperone/DNA topoisomerase II/histidine kinase"/>
    <property type="match status" value="1"/>
</dbReference>
<keyword evidence="9" id="KW-0067">ATP-binding</keyword>
<dbReference type="GO" id="GO:0005524">
    <property type="term" value="F:ATP binding"/>
    <property type="evidence" value="ECO:0007669"/>
    <property type="project" value="UniProtKB-KW"/>
</dbReference>
<dbReference type="PROSITE" id="PS50110">
    <property type="entry name" value="RESPONSE_REGULATORY"/>
    <property type="match status" value="1"/>
</dbReference>
<dbReference type="EMBL" id="QJPH01000380">
    <property type="protein sequence ID" value="PZN75667.1"/>
    <property type="molecule type" value="Genomic_DNA"/>
</dbReference>
<dbReference type="InterPro" id="IPR000719">
    <property type="entry name" value="Prot_kinase_dom"/>
</dbReference>
<dbReference type="Pfam" id="PF08448">
    <property type="entry name" value="PAS_4"/>
    <property type="match status" value="1"/>
</dbReference>
<feature type="domain" description="PAC" evidence="19">
    <location>
        <begin position="1981"/>
        <end position="2034"/>
    </location>
</feature>
<dbReference type="PROSITE" id="PS50011">
    <property type="entry name" value="PROTEIN_KINASE_DOM"/>
    <property type="match status" value="1"/>
</dbReference>
<dbReference type="Pfam" id="PF08447">
    <property type="entry name" value="PAS_3"/>
    <property type="match status" value="3"/>
</dbReference>
<evidence type="ECO:0000313" key="22">
    <source>
        <dbReference type="Proteomes" id="UP000249396"/>
    </source>
</evidence>
<reference evidence="21 22" key="1">
    <citation type="journal article" date="2018" name="Aquat. Microb. Ecol.">
        <title>Gammaproteobacterial methanotrophs dominate.</title>
        <authorList>
            <person name="Rissanen A.J."/>
            <person name="Saarenheimo J."/>
            <person name="Tiirola M."/>
            <person name="Peura S."/>
            <person name="Aalto S.L."/>
            <person name="Karvinen A."/>
            <person name="Nykanen H."/>
        </authorList>
    </citation>
    <scope>NUCLEOTIDE SEQUENCE [LARGE SCALE GENOMIC DNA]</scope>
    <source>
        <strain evidence="21">AMbin10</strain>
    </source>
</reference>
<dbReference type="SMART" id="SM00388">
    <property type="entry name" value="HisKA"/>
    <property type="match status" value="1"/>
</dbReference>
<dbReference type="InterPro" id="IPR053159">
    <property type="entry name" value="Hybrid_Histidine_Kinase"/>
</dbReference>
<dbReference type="GO" id="GO:0032991">
    <property type="term" value="C:protein-containing complex"/>
    <property type="evidence" value="ECO:0007669"/>
    <property type="project" value="UniProtKB-ARBA"/>
</dbReference>
<name>A0A2W4SYW8_9GAMM</name>
<feature type="domain" description="PAS" evidence="18">
    <location>
        <begin position="1657"/>
        <end position="1727"/>
    </location>
</feature>
<evidence type="ECO:0000256" key="11">
    <source>
        <dbReference type="ARBA" id="ARBA00064003"/>
    </source>
</evidence>
<feature type="domain" description="Response regulatory" evidence="17">
    <location>
        <begin position="2425"/>
        <end position="2543"/>
    </location>
</feature>
<dbReference type="Pfam" id="PF01590">
    <property type="entry name" value="GAF"/>
    <property type="match status" value="1"/>
</dbReference>
<dbReference type="SMART" id="SM00387">
    <property type="entry name" value="HATPase_c"/>
    <property type="match status" value="1"/>
</dbReference>
<evidence type="ECO:0000256" key="4">
    <source>
        <dbReference type="ARBA" id="ARBA00022490"/>
    </source>
</evidence>
<dbReference type="SUPFAM" id="SSF52540">
    <property type="entry name" value="P-loop containing nucleoside triphosphate hydrolases"/>
    <property type="match status" value="1"/>
</dbReference>
<feature type="domain" description="Protein kinase" evidence="15">
    <location>
        <begin position="10"/>
        <end position="279"/>
    </location>
</feature>
<dbReference type="InterPro" id="IPR041664">
    <property type="entry name" value="AAA_16"/>
</dbReference>
<dbReference type="PROSITE" id="PS50113">
    <property type="entry name" value="PAC"/>
    <property type="match status" value="3"/>
</dbReference>
<dbReference type="Gene3D" id="3.40.50.300">
    <property type="entry name" value="P-loop containing nucleotide triphosphate hydrolases"/>
    <property type="match status" value="1"/>
</dbReference>
<dbReference type="InterPro" id="IPR036641">
    <property type="entry name" value="HPT_dom_sf"/>
</dbReference>
<feature type="domain" description="PAC" evidence="19">
    <location>
        <begin position="2107"/>
        <end position="2159"/>
    </location>
</feature>
<dbReference type="InterPro" id="IPR000700">
    <property type="entry name" value="PAS-assoc_C"/>
</dbReference>
<evidence type="ECO:0000259" key="19">
    <source>
        <dbReference type="PROSITE" id="PS50113"/>
    </source>
</evidence>
<dbReference type="PROSITE" id="PS50894">
    <property type="entry name" value="HPT"/>
    <property type="match status" value="1"/>
</dbReference>
<dbReference type="CDD" id="cd00082">
    <property type="entry name" value="HisKA"/>
    <property type="match status" value="1"/>
</dbReference>
<dbReference type="InterPro" id="IPR003661">
    <property type="entry name" value="HisK_dim/P_dom"/>
</dbReference>
<evidence type="ECO:0000259" key="17">
    <source>
        <dbReference type="PROSITE" id="PS50110"/>
    </source>
</evidence>
<dbReference type="NCBIfam" id="TIGR00229">
    <property type="entry name" value="sensory_box"/>
    <property type="match status" value="4"/>
</dbReference>
<evidence type="ECO:0000259" key="16">
    <source>
        <dbReference type="PROSITE" id="PS50109"/>
    </source>
</evidence>
<evidence type="ECO:0000259" key="18">
    <source>
        <dbReference type="PROSITE" id="PS50112"/>
    </source>
</evidence>
<evidence type="ECO:0000256" key="6">
    <source>
        <dbReference type="ARBA" id="ARBA00022679"/>
    </source>
</evidence>
<dbReference type="SUPFAM" id="SSF52172">
    <property type="entry name" value="CheY-like"/>
    <property type="match status" value="1"/>
</dbReference>
<comment type="subcellular location">
    <subcellularLocation>
        <location evidence="2">Cytoplasm</location>
    </subcellularLocation>
</comment>
<proteinExistence type="predicted"/>
<dbReference type="GO" id="GO:0000155">
    <property type="term" value="F:phosphorelay sensor kinase activity"/>
    <property type="evidence" value="ECO:0007669"/>
    <property type="project" value="InterPro"/>
</dbReference>
<evidence type="ECO:0000256" key="8">
    <source>
        <dbReference type="ARBA" id="ARBA00022777"/>
    </source>
</evidence>
<dbReference type="CDD" id="cd16922">
    <property type="entry name" value="HATPase_EvgS-ArcB-TorS-like"/>
    <property type="match status" value="1"/>
</dbReference>
<evidence type="ECO:0000256" key="5">
    <source>
        <dbReference type="ARBA" id="ARBA00022553"/>
    </source>
</evidence>
<keyword evidence="10" id="KW-0902">Two-component regulatory system</keyword>
<dbReference type="SUPFAM" id="SSF55781">
    <property type="entry name" value="GAF domain-like"/>
    <property type="match status" value="1"/>
</dbReference>
<dbReference type="InterPro" id="IPR013655">
    <property type="entry name" value="PAS_fold_3"/>
</dbReference>
<evidence type="ECO:0000256" key="12">
    <source>
        <dbReference type="ARBA" id="ARBA00068150"/>
    </source>
</evidence>
<dbReference type="InterPro" id="IPR027417">
    <property type="entry name" value="P-loop_NTPase"/>
</dbReference>
<dbReference type="InterPro" id="IPR029016">
    <property type="entry name" value="GAF-like_dom_sf"/>
</dbReference>
<dbReference type="Gene3D" id="1.10.510.10">
    <property type="entry name" value="Transferase(Phosphotransferase) domain 1"/>
    <property type="match status" value="1"/>
</dbReference>
<keyword evidence="4" id="KW-0963">Cytoplasm</keyword>
<evidence type="ECO:0000256" key="2">
    <source>
        <dbReference type="ARBA" id="ARBA00004496"/>
    </source>
</evidence>
<dbReference type="CDD" id="cd14014">
    <property type="entry name" value="STKc_PknB_like"/>
    <property type="match status" value="1"/>
</dbReference>
<dbReference type="SMART" id="SM00073">
    <property type="entry name" value="HPT"/>
    <property type="match status" value="1"/>
</dbReference>
<feature type="domain" description="Histidine kinase" evidence="16">
    <location>
        <begin position="2177"/>
        <end position="2398"/>
    </location>
</feature>
<sequence length="2767" mass="310032">MKAAQKLKNYILSEKLGESLQAVVYKAYLKEQPELPLILKQLKFLSGWADLSRYLRQKIERLKVLRDKRSCTPLAMESDLERHFIVQPWFAGNTLDAWSEGQKKLALADFFSIACSMADILRVVHEAGIVHGGIKPHNILVQAETLSVCLTDFITPLDIRDISHFIYDSGFVRGTLAYTSPEQTGRINHRVDFTTDLYSLGVVFYELLTGRLPFLSTDPLELIHSHLAEIEPVAHECNPSVPSQISEIIAKLLSKSPERRYQSAGGLLADLLRCRDEYLATNAIIPFQLGLLDSTKRIIFISKMVGRKAEADLILDEYLQVTQGAFLSVFVSGLSGIGKTRLIQELQKPLVEHRGYFTSGKFDQYQKNIPYSSLIQALRGLLRTVLTESDSRIDHWNRRILAAVEQLGRILTDVIPELELVIGVQPEVAPLPPAEARHRFNQVFANFLSCLACTDHPLVLFIDDLQWCDTATLELLRYVFANHGEYQSLLFLGAYRHNEVDASHPFCKLLREIKEIQAPVKEIRLGELNGQHCQEMVAYILDVRLEEVDLLARFIAELTEGNPLFVSESLSYLHEEKLLFRDSDHQWHWDMNLIRETRMPTSVVGLFSSKVRQLPKDTLHILNYCACMGNRFTVEEMVCVMETDSVALFEKLKPVLSLGMLLENKTDLQFVHDRVQEAVLNQTDEQARASIHWCIGNRLLAAIPDDEGVETSDKLFAIATHLNRGCPQEVDLPSIHRLVQVNFHAGNKALESLASEAANGFFRRAFENLPPDAWDAAYQMTYRIHQRLAKTELMCGRYEASEALINQLIERSTGELDKSEALAEQTSTLSSFGSFKEAIASANRGLAYFDQAIPEDAELANQRTQSLMRQIEAQGDVWGKILDLPFTQDRRSKIELSFYSELIPDLYMSGLVSQLYLAAAQSTWHCLAGDMDESVIYSFSIMGLNLGEQGRFDQAARYEDLARHLCAKYPNTFGATRGMNGIVWCNMHSRSHPADIVEYCLKGIQCGKNCGDLYNAGLSYGPLMWNLHVLGNDLGLIEEHAEECLQFSRKNQLSFSVGLAEAVLAGWVVTMQRDAQPVPMEETLARWAIDNHVALAGSYFALLGFAQYYLGDYQAAAESLAAVERYLNGLTDNVLKRLWFVFRILNRLGLNRASATPAPWGELEEEIKPWLQKVEIWSHLGPLLRPYLAFIKAELARTRGELREARNLYLDAIDEAQVQGYVLLSAHLYECLGRLLQPSGPISCSLYLNEALRLYRACRATAKEAQLWEALQLDRDAKPVPELSVRTPVKPGNTSLDISYLMKSVLAISTDADLQQLQNDIIKVVLEYSGAQHGFLLQKNGDTVSAIAESHIDQHRTVKARSRSLNLGVDVCLPIVNYVFRTGQKIVLRDACVEGDFTLVTEVQSLRLRSVLCFPITDEGGLRGVIYLENRLADGVFTSENTGLTELLASLALKAQKDSSDQETELVSSKASILASLMAIPSIGQDNQSAVLNLLNGLAQQVAMKSMDEKWAMAAAVDNEHLVSLRTSELQATQTLLEKLASQVPGMLYQLLLSPDGESCFPYSSEGIRKIFELAPEDVRNSAKYIFGRLHPEDIDLFKASMLQAANTLTPWHCEFRVVLPQQGVVWREGSAMPERMADGAILWHGFISNINLRKRTEIEYRTVIDTASDGFWVVDDKGHFLDINAAFCDMVGYTREELLDMRISDIEAMESSAEISERIDKIKVSRADRFETRHRHKSGRLLDVEVAIKLLPSSEGRMFVFARDITERRKMDAMLRESENRFRSLANHAPVLIWMADTNTLCTWFNQKWLDFTGRAMEQEIGNGWAEGVHPDDFQPCLAIYLSHFDRREPFRMEYRLKRSDGEYRWIQDNGEPLYDFSGTFVGYIGSCIDISDQRNALEKVRESEERLNFAFEGSRDGMWDWNIKTDRAYFSKQWKAMLGYADDEIGDTIKDWQRLIHPMDEPQIMTDLQAYFDGLTATYDNEHRLLCKDGSYKWILTRGMMVSRDSEGNPARMIGTHTDMTTRKTAEAVLSASESRFRSLFENMPVAYQSLDIQGRFIDVNQRMSDLLGYTRDELLGKAFDEVWLDDLRPSFDPAFDEFKSNGAVATELSLIGKDGRCITALLEGRIQRDIDGNFVRTHCVLSDISARKQVEVEVLKAKIEAERLAQAKSEFLANMSHEIRTPMNAVLGILQLLQFTELSEQQLDYTGKAQSAAQSLLGILNDILDYSKIEAGRLEFENAPFQVNRLLNNLSSVLSTSLQGKDIELVIDCDADIPRTLLGDSLRLQQVLLNLASNAIKFTERGEVVVSVRVVEHKLDRVWVEFAVRDTGIGIPVDKLETIFGEFNQAEASTTRRFGGTGLGLTISQRLVSLMGSDLTVVSTPGCGSCFAFTLEFPIGNVGDELTASSSITVGRHGTDRLKGLHLLVVEDNLVNQMVAKNLLTLEGAQVEVAGDGLEGVERVLTTQQPFDAVLMDVQMPKMDGFAATRMLRQHKSLAQMPIIAMTANALASDQADCLASGMNAHIAKPIKVEALIALVRQYCINEEGTPTPAGLSHSANTTDDTGPLACLPDVPAGFLLEAALQRFACNRELYAVAVRQFLGEQEDVIHQIRQHLQQGDTSPAAHCLHTLKGVAATLGAQSLAYLANETEISLKTSNTPDKTEDLLARLATALNESFDVLKNLAHAFDPPAASEPLVDPVRVIAYLDALDPLLSENNLRALEIHAVLKREFGSGPQNPLTPLHAAINRLDFSAALTESRKLRELLT</sequence>
<dbReference type="Pfam" id="PF01627">
    <property type="entry name" value="Hpt"/>
    <property type="match status" value="1"/>
</dbReference>
<evidence type="ECO:0000256" key="14">
    <source>
        <dbReference type="PROSITE-ProRule" id="PRU00169"/>
    </source>
</evidence>
<dbReference type="PROSITE" id="PS50109">
    <property type="entry name" value="HIS_KIN"/>
    <property type="match status" value="1"/>
</dbReference>
<feature type="domain" description="PAS" evidence="18">
    <location>
        <begin position="2035"/>
        <end position="2080"/>
    </location>
</feature>
<comment type="subunit">
    <text evidence="11">At low DSF concentrations, interacts with RpfF.</text>
</comment>
<dbReference type="EC" id="2.7.13.3" evidence="3"/>
<dbReference type="InterPro" id="IPR011009">
    <property type="entry name" value="Kinase-like_dom_sf"/>
</dbReference>
<protein>
    <recommendedName>
        <fullName evidence="12">Sensory/regulatory protein RpfC</fullName>
        <ecNumber evidence="3">2.7.13.3</ecNumber>
    </recommendedName>
</protein>
<dbReference type="FunFam" id="1.10.287.130:FF:000002">
    <property type="entry name" value="Two-component osmosensing histidine kinase"/>
    <property type="match status" value="1"/>
</dbReference>
<dbReference type="PANTHER" id="PTHR43642:SF1">
    <property type="entry name" value="HYBRID SIGNAL TRANSDUCTION HISTIDINE KINASE G"/>
    <property type="match status" value="1"/>
</dbReference>
<evidence type="ECO:0000259" key="20">
    <source>
        <dbReference type="PROSITE" id="PS50894"/>
    </source>
</evidence>
<dbReference type="SMART" id="SM00448">
    <property type="entry name" value="REC"/>
    <property type="match status" value="1"/>
</dbReference>
<evidence type="ECO:0000259" key="15">
    <source>
        <dbReference type="PROSITE" id="PS50011"/>
    </source>
</evidence>
<feature type="domain" description="PAS" evidence="18">
    <location>
        <begin position="1779"/>
        <end position="1834"/>
    </location>
</feature>
<keyword evidence="6" id="KW-0808">Transferase</keyword>
<dbReference type="Gene3D" id="1.20.120.160">
    <property type="entry name" value="HPT domain"/>
    <property type="match status" value="1"/>
</dbReference>
<dbReference type="PROSITE" id="PS50112">
    <property type="entry name" value="PAS"/>
    <property type="match status" value="3"/>
</dbReference>
<dbReference type="Gene3D" id="3.30.565.10">
    <property type="entry name" value="Histidine kinase-like ATPase, C-terminal domain"/>
    <property type="match status" value="1"/>
</dbReference>
<dbReference type="SMART" id="SM00086">
    <property type="entry name" value="PAC"/>
    <property type="match status" value="5"/>
</dbReference>
<evidence type="ECO:0000313" key="21">
    <source>
        <dbReference type="EMBL" id="PZN75667.1"/>
    </source>
</evidence>
<dbReference type="InterPro" id="IPR036890">
    <property type="entry name" value="HATPase_C_sf"/>
</dbReference>
<dbReference type="FunFam" id="3.30.565.10:FF:000010">
    <property type="entry name" value="Sensor histidine kinase RcsC"/>
    <property type="match status" value="1"/>
</dbReference>
<dbReference type="InterPro" id="IPR001610">
    <property type="entry name" value="PAC"/>
</dbReference>
<dbReference type="InterPro" id="IPR035965">
    <property type="entry name" value="PAS-like_dom_sf"/>
</dbReference>
<evidence type="ECO:0000256" key="1">
    <source>
        <dbReference type="ARBA" id="ARBA00000085"/>
    </source>
</evidence>
<dbReference type="InterPro" id="IPR011006">
    <property type="entry name" value="CheY-like_superfamily"/>
</dbReference>
<dbReference type="InterPro" id="IPR004358">
    <property type="entry name" value="Sig_transdc_His_kin-like_C"/>
</dbReference>
<dbReference type="CDD" id="cd00130">
    <property type="entry name" value="PAS"/>
    <property type="match status" value="5"/>
</dbReference>
<dbReference type="PANTHER" id="PTHR43642">
    <property type="entry name" value="HYBRID SIGNAL TRANSDUCTION HISTIDINE KINASE G"/>
    <property type="match status" value="1"/>
</dbReference>
<dbReference type="Pfam" id="PF13426">
    <property type="entry name" value="PAS_9"/>
    <property type="match status" value="1"/>
</dbReference>
<dbReference type="InterPro" id="IPR036097">
    <property type="entry name" value="HisK_dim/P_sf"/>
</dbReference>
<comment type="caution">
    <text evidence="21">The sequence shown here is derived from an EMBL/GenBank/DDBJ whole genome shotgun (WGS) entry which is preliminary data.</text>
</comment>
<dbReference type="InterPro" id="IPR003018">
    <property type="entry name" value="GAF"/>
</dbReference>
<feature type="domain" description="PAC" evidence="19">
    <location>
        <begin position="1852"/>
        <end position="1904"/>
    </location>
</feature>
<feature type="domain" description="HPt" evidence="20">
    <location>
        <begin position="2590"/>
        <end position="2688"/>
    </location>
</feature>
<keyword evidence="8" id="KW-0418">Kinase</keyword>
<evidence type="ECO:0000256" key="9">
    <source>
        <dbReference type="ARBA" id="ARBA00022840"/>
    </source>
</evidence>
<keyword evidence="7" id="KW-0547">Nucleotide-binding</keyword>
<gene>
    <name evidence="21" type="ORF">DM484_18245</name>
</gene>
<dbReference type="Pfam" id="PF13191">
    <property type="entry name" value="AAA_16"/>
    <property type="match status" value="1"/>
</dbReference>
<evidence type="ECO:0000256" key="3">
    <source>
        <dbReference type="ARBA" id="ARBA00012438"/>
    </source>
</evidence>
<dbReference type="SUPFAM" id="SSF56112">
    <property type="entry name" value="Protein kinase-like (PK-like)"/>
    <property type="match status" value="1"/>
</dbReference>
<feature type="modified residue" description="Phosphohistidine" evidence="13">
    <location>
        <position position="2629"/>
    </location>
</feature>
<dbReference type="InterPro" id="IPR005467">
    <property type="entry name" value="His_kinase_dom"/>
</dbReference>
<dbReference type="InterPro" id="IPR008207">
    <property type="entry name" value="Sig_transdc_His_kin_Hpt_dom"/>
</dbReference>
<dbReference type="SUPFAM" id="SSF55785">
    <property type="entry name" value="PYP-like sensor domain (PAS domain)"/>
    <property type="match status" value="5"/>
</dbReference>
<dbReference type="Gene3D" id="3.30.450.40">
    <property type="match status" value="1"/>
</dbReference>
<dbReference type="InterPro" id="IPR001789">
    <property type="entry name" value="Sig_transdc_resp-reg_receiver"/>
</dbReference>